<evidence type="ECO:0000256" key="2">
    <source>
        <dbReference type="ARBA" id="ARBA00022695"/>
    </source>
</evidence>
<dbReference type="PANTHER" id="PTHR39560:SF1">
    <property type="entry name" value="PROTEIN ADENYLYLTRANSFERASE FIC-RELATED"/>
    <property type="match status" value="1"/>
</dbReference>
<comment type="catalytic activity">
    <reaction evidence="6">
        <text>L-threonyl-[protein] + ATP = 3-O-(5'-adenylyl)-L-threonyl-[protein] + diphosphate</text>
        <dbReference type="Rhea" id="RHEA:54292"/>
        <dbReference type="Rhea" id="RHEA-COMP:11060"/>
        <dbReference type="Rhea" id="RHEA-COMP:13847"/>
        <dbReference type="ChEBI" id="CHEBI:30013"/>
        <dbReference type="ChEBI" id="CHEBI:30616"/>
        <dbReference type="ChEBI" id="CHEBI:33019"/>
        <dbReference type="ChEBI" id="CHEBI:138113"/>
        <dbReference type="EC" id="2.7.7.108"/>
    </reaction>
</comment>
<dbReference type="GO" id="GO:0070733">
    <property type="term" value="F:AMPylase activity"/>
    <property type="evidence" value="ECO:0007669"/>
    <property type="project" value="UniProtKB-EC"/>
</dbReference>
<evidence type="ECO:0000259" key="9">
    <source>
        <dbReference type="PROSITE" id="PS51459"/>
    </source>
</evidence>
<dbReference type="Gene3D" id="1.10.3290.10">
    <property type="entry name" value="Fido-like domain"/>
    <property type="match status" value="1"/>
</dbReference>
<dbReference type="InterPro" id="IPR003812">
    <property type="entry name" value="Fido"/>
</dbReference>
<dbReference type="EC" id="2.7.7.108" evidence="5"/>
<feature type="domain" description="Fido" evidence="9">
    <location>
        <begin position="58"/>
        <end position="209"/>
    </location>
</feature>
<dbReference type="PANTHER" id="PTHR39560">
    <property type="entry name" value="PROTEIN ADENYLYLTRANSFERASE FIC-RELATED"/>
    <property type="match status" value="1"/>
</dbReference>
<evidence type="ECO:0000256" key="6">
    <source>
        <dbReference type="ARBA" id="ARBA00047939"/>
    </source>
</evidence>
<dbReference type="GO" id="GO:0005524">
    <property type="term" value="F:ATP binding"/>
    <property type="evidence" value="ECO:0007669"/>
    <property type="project" value="UniProtKB-KW"/>
</dbReference>
<keyword evidence="2" id="KW-0548">Nucleotidyltransferase</keyword>
<evidence type="ECO:0000313" key="10">
    <source>
        <dbReference type="EMBL" id="NNU63369.1"/>
    </source>
</evidence>
<evidence type="ECO:0000256" key="1">
    <source>
        <dbReference type="ARBA" id="ARBA00022679"/>
    </source>
</evidence>
<dbReference type="AlphaFoldDB" id="A0A849KWC5"/>
<dbReference type="SUPFAM" id="SSF140931">
    <property type="entry name" value="Fic-like"/>
    <property type="match status" value="1"/>
</dbReference>
<name>A0A849KWC5_9HYPH</name>
<accession>A0A849KWC5</accession>
<evidence type="ECO:0000313" key="11">
    <source>
        <dbReference type="Proteomes" id="UP000574931"/>
    </source>
</evidence>
<dbReference type="Proteomes" id="UP000574931">
    <property type="component" value="Unassembled WGS sequence"/>
</dbReference>
<dbReference type="Pfam" id="PF02661">
    <property type="entry name" value="Fic"/>
    <property type="match status" value="1"/>
</dbReference>
<protein>
    <recommendedName>
        <fullName evidence="5">protein adenylyltransferase</fullName>
        <ecNumber evidence="5">2.7.7.108</ecNumber>
    </recommendedName>
</protein>
<dbReference type="PROSITE" id="PS51459">
    <property type="entry name" value="FIDO"/>
    <property type="match status" value="1"/>
</dbReference>
<gene>
    <name evidence="10" type="ORF">HKX02_24380</name>
</gene>
<keyword evidence="4" id="KW-0067">ATP-binding</keyword>
<keyword evidence="1" id="KW-0808">Transferase</keyword>
<proteinExistence type="predicted"/>
<reference evidence="10 11" key="1">
    <citation type="submission" date="2020-05" db="EMBL/GenBank/DDBJ databases">
        <title>Draft Genome Sequence of Ochrobactrum soli Isolated from Stable Fly Gut.</title>
        <authorList>
            <person name="Pileggi M.T."/>
            <person name="Vazhakkala L.J."/>
            <person name="Wong C.N."/>
        </authorList>
    </citation>
    <scope>NUCLEOTIDE SEQUENCE [LARGE SCALE GENOMIC DNA]</scope>
    <source>
        <strain evidence="10 11">MTP-C0764</strain>
    </source>
</reference>
<organism evidence="10 11">
    <name type="scientific">Ochrobactrum soli</name>
    <dbReference type="NCBI Taxonomy" id="2448455"/>
    <lineage>
        <taxon>Bacteria</taxon>
        <taxon>Pseudomonadati</taxon>
        <taxon>Pseudomonadota</taxon>
        <taxon>Alphaproteobacteria</taxon>
        <taxon>Hyphomicrobiales</taxon>
        <taxon>Brucellaceae</taxon>
        <taxon>Brucella/Ochrobactrum group</taxon>
        <taxon>Ochrobactrum</taxon>
    </lineage>
</organism>
<evidence type="ECO:0000256" key="8">
    <source>
        <dbReference type="SAM" id="MobiDB-lite"/>
    </source>
</evidence>
<dbReference type="GO" id="GO:0051302">
    <property type="term" value="P:regulation of cell division"/>
    <property type="evidence" value="ECO:0007669"/>
    <property type="project" value="TreeGrafter"/>
</dbReference>
<evidence type="ECO:0000256" key="7">
    <source>
        <dbReference type="ARBA" id="ARBA00048696"/>
    </source>
</evidence>
<evidence type="ECO:0000256" key="4">
    <source>
        <dbReference type="ARBA" id="ARBA00022840"/>
    </source>
</evidence>
<dbReference type="InterPro" id="IPR036597">
    <property type="entry name" value="Fido-like_dom_sf"/>
</dbReference>
<comment type="catalytic activity">
    <reaction evidence="7">
        <text>L-tyrosyl-[protein] + ATP = O-(5'-adenylyl)-L-tyrosyl-[protein] + diphosphate</text>
        <dbReference type="Rhea" id="RHEA:54288"/>
        <dbReference type="Rhea" id="RHEA-COMP:10136"/>
        <dbReference type="Rhea" id="RHEA-COMP:13846"/>
        <dbReference type="ChEBI" id="CHEBI:30616"/>
        <dbReference type="ChEBI" id="CHEBI:33019"/>
        <dbReference type="ChEBI" id="CHEBI:46858"/>
        <dbReference type="ChEBI" id="CHEBI:83624"/>
        <dbReference type="EC" id="2.7.7.108"/>
    </reaction>
</comment>
<dbReference type="EMBL" id="JABFCY010000024">
    <property type="protein sequence ID" value="NNU63369.1"/>
    <property type="molecule type" value="Genomic_DNA"/>
</dbReference>
<keyword evidence="3" id="KW-0547">Nucleotide-binding</keyword>
<comment type="caution">
    <text evidence="10">The sequence shown here is derived from an EMBL/GenBank/DDBJ whole genome shotgun (WGS) entry which is preliminary data.</text>
</comment>
<keyword evidence="11" id="KW-1185">Reference proteome</keyword>
<evidence type="ECO:0000256" key="5">
    <source>
        <dbReference type="ARBA" id="ARBA00034531"/>
    </source>
</evidence>
<feature type="region of interest" description="Disordered" evidence="8">
    <location>
        <begin position="368"/>
        <end position="394"/>
    </location>
</feature>
<sequence length="394" mass="43993">MPKGSYCYPNTSDDLDRKDVLRNRFGLETHSALRVEEYRATAVRMAEIAEGDGPKGNFDKDHLKALHAYIFQDVYEWAGHMRNESPVVDGERVDPIGELGKGGTSFLHGSRLDMGLNEALKPIRDPDVLRGSSVEEFADRAGQVLGELNYVHPFREGNGRTQEAFITELGRAYGHDVDLTVITKPRMIEASKEATADPSSSAMRDLILDATDPNRREALRGAFSALKEQGENPFEHDVRSARPGEEISGQILDHTAMTATLVTERGIVVVDRADLPDRLPDDDADITVKASSNFSLHADAREYLNSSRQEAASNPALRNAVSLEAYIERKLRDQYRNDPIAVERGLDVARIKIAGMIARGNEIEVPQVREDAERNRETENDREQTVEQDQERGR</sequence>
<evidence type="ECO:0000256" key="3">
    <source>
        <dbReference type="ARBA" id="ARBA00022741"/>
    </source>
</evidence>